<reference evidence="8 9" key="1">
    <citation type="submission" date="2024-08" db="EMBL/GenBank/DDBJ databases">
        <title>Mycobacterium servetensis sp. nov., a novel rapid-growing mycobacterial species recovered from a human patient in Zaragoza, Spain.</title>
        <authorList>
            <person name="Tristancho-Baro A.I."/>
            <person name="Buenestado-Serrano S."/>
            <person name="Garcia De Viedma D."/>
            <person name="Milagro-Beamonte A."/>
            <person name="Burillo N."/>
            <person name="Sanz S."/>
            <person name="Lopez-Calleja A.I."/>
            <person name="Penas-Utrilla D."/>
            <person name="Guardingo M."/>
            <person name="Garcia M.J."/>
            <person name="Vinuelas-Bayon J."/>
        </authorList>
    </citation>
    <scope>NUCLEOTIDE SEQUENCE [LARGE SCALE GENOMIC DNA]</scope>
    <source>
        <strain evidence="9">HUMS_12744610</strain>
    </source>
</reference>
<dbReference type="CDD" id="cd11037">
    <property type="entry name" value="CYP199A2-like"/>
    <property type="match status" value="1"/>
</dbReference>
<dbReference type="EMBL" id="JBGEDP010000001">
    <property type="protein sequence ID" value="MEY8015885.1"/>
    <property type="molecule type" value="Genomic_DNA"/>
</dbReference>
<dbReference type="PROSITE" id="PS00086">
    <property type="entry name" value="CYTOCHROME_P450"/>
    <property type="match status" value="1"/>
</dbReference>
<keyword evidence="4 7" id="KW-0560">Oxidoreductase</keyword>
<comment type="similarity">
    <text evidence="1 7">Belongs to the cytochrome P450 family.</text>
</comment>
<evidence type="ECO:0000256" key="3">
    <source>
        <dbReference type="ARBA" id="ARBA00022723"/>
    </source>
</evidence>
<accession>A0ABV4C3N1</accession>
<evidence type="ECO:0000256" key="7">
    <source>
        <dbReference type="RuleBase" id="RU000461"/>
    </source>
</evidence>
<dbReference type="InterPro" id="IPR001128">
    <property type="entry name" value="Cyt_P450"/>
</dbReference>
<dbReference type="Gene3D" id="1.10.630.10">
    <property type="entry name" value="Cytochrome P450"/>
    <property type="match status" value="1"/>
</dbReference>
<gene>
    <name evidence="8" type="ORF">AB8998_13135</name>
</gene>
<name>A0ABV4C3N1_9MYCO</name>
<evidence type="ECO:0000313" key="8">
    <source>
        <dbReference type="EMBL" id="MEY8015885.1"/>
    </source>
</evidence>
<dbReference type="RefSeq" id="WP_369738333.1">
    <property type="nucleotide sequence ID" value="NZ_JBGEDP010000001.1"/>
</dbReference>
<evidence type="ECO:0000313" key="9">
    <source>
        <dbReference type="Proteomes" id="UP001564760"/>
    </source>
</evidence>
<evidence type="ECO:0000256" key="1">
    <source>
        <dbReference type="ARBA" id="ARBA00010617"/>
    </source>
</evidence>
<evidence type="ECO:0000256" key="6">
    <source>
        <dbReference type="ARBA" id="ARBA00023033"/>
    </source>
</evidence>
<dbReference type="Proteomes" id="UP001564760">
    <property type="component" value="Unassembled WGS sequence"/>
</dbReference>
<dbReference type="PANTHER" id="PTHR46696:SF1">
    <property type="entry name" value="CYTOCHROME P450 YJIB-RELATED"/>
    <property type="match status" value="1"/>
</dbReference>
<evidence type="ECO:0000256" key="4">
    <source>
        <dbReference type="ARBA" id="ARBA00023002"/>
    </source>
</evidence>
<keyword evidence="6 7" id="KW-0503">Monooxygenase</keyword>
<evidence type="ECO:0000256" key="2">
    <source>
        <dbReference type="ARBA" id="ARBA00022617"/>
    </source>
</evidence>
<dbReference type="PANTHER" id="PTHR46696">
    <property type="entry name" value="P450, PUTATIVE (EUROFUNG)-RELATED"/>
    <property type="match status" value="1"/>
</dbReference>
<dbReference type="InterPro" id="IPR017972">
    <property type="entry name" value="Cyt_P450_CS"/>
</dbReference>
<keyword evidence="2 7" id="KW-0349">Heme</keyword>
<dbReference type="InterPro" id="IPR036396">
    <property type="entry name" value="Cyt_P450_sf"/>
</dbReference>
<dbReference type="Pfam" id="PF00067">
    <property type="entry name" value="p450"/>
    <property type="match status" value="1"/>
</dbReference>
<proteinExistence type="inferred from homology"/>
<dbReference type="PRINTS" id="PR00359">
    <property type="entry name" value="BP450"/>
</dbReference>
<dbReference type="InterPro" id="IPR002397">
    <property type="entry name" value="Cyt_P450_B"/>
</dbReference>
<evidence type="ECO:0000256" key="5">
    <source>
        <dbReference type="ARBA" id="ARBA00023004"/>
    </source>
</evidence>
<organism evidence="8 9">
    <name type="scientific">Mycobacterium servetii</name>
    <dbReference type="NCBI Taxonomy" id="3237418"/>
    <lineage>
        <taxon>Bacteria</taxon>
        <taxon>Bacillati</taxon>
        <taxon>Actinomycetota</taxon>
        <taxon>Actinomycetes</taxon>
        <taxon>Mycobacteriales</taxon>
        <taxon>Mycobacteriaceae</taxon>
        <taxon>Mycobacterium</taxon>
    </lineage>
</organism>
<sequence length="395" mass="43591">MRRPAGVAAYHHDLYGTRAIVDPYPHYARLRELGAVVWLTRQRVFAIPRYAECKAALRDDAAFVSGHGVGLNPIVNRLSRGTTLNSDDDEHDQRRRLLAHRMLPRALRSMSDVIQQQADVLVAAAVQQETVDGVADLAKALPLTVVPDLLGWPEHGRGNLLRWGAATFDTLGPVNRYAARAVPASLRMVRFTKQVVRRRSVAEGSMGHDILLAGDAGKLTRSECSALMIDYLAPSLDTTISGIASALALFATHPDQWRLLRSEPALLANAVNEVLRYESPLRAFSRKLAKDTTFAGAELPAGARALVIYASANRDEREWNDPDTFDIRRDANRQLGFGHGAHACAGQGLARIEMQAILTALLRRVGRIEMVGEPTWALNNIIRRYERLPLRLVAG</sequence>
<dbReference type="SUPFAM" id="SSF48264">
    <property type="entry name" value="Cytochrome P450"/>
    <property type="match status" value="1"/>
</dbReference>
<keyword evidence="9" id="KW-1185">Reference proteome</keyword>
<protein>
    <submittedName>
        <fullName evidence="8">Cytochrome P450</fullName>
    </submittedName>
</protein>
<keyword evidence="5 7" id="KW-0408">Iron</keyword>
<comment type="caution">
    <text evidence="8">The sequence shown here is derived from an EMBL/GenBank/DDBJ whole genome shotgun (WGS) entry which is preliminary data.</text>
</comment>
<keyword evidence="3 7" id="KW-0479">Metal-binding</keyword>